<name>A0A2U7UC74_9VIRU</name>
<dbReference type="RefSeq" id="YP_009481995.1">
    <property type="nucleotide sequence ID" value="NC_037666.1"/>
</dbReference>
<feature type="region of interest" description="Disordered" evidence="1">
    <location>
        <begin position="1"/>
        <end position="118"/>
    </location>
</feature>
<dbReference type="KEGG" id="vg:36842705"/>
<accession>A0A2U7UC74</accession>
<reference evidence="2" key="1">
    <citation type="journal article" date="2018" name="Nat. Commun.">
        <title>Diversity and evolution of the emerging Pandoraviridae family.</title>
        <authorList>
            <person name="Legendre M."/>
            <person name="Fabre E."/>
            <person name="Poirot O."/>
            <person name="Jeudy S."/>
            <person name="Lartigue A."/>
            <person name="Alempic J.M."/>
            <person name="Beucher L."/>
            <person name="Philippe N."/>
            <person name="Bertaux L."/>
            <person name="Christo-Foroux E."/>
            <person name="Labadie K."/>
            <person name="Coute Y."/>
            <person name="Abergel C."/>
            <person name="Claverie J.M."/>
        </authorList>
    </citation>
    <scope>NUCLEOTIDE SEQUENCE [LARGE SCALE GENOMIC DNA]</scope>
    <source>
        <strain evidence="2">Neocaledonia</strain>
    </source>
</reference>
<proteinExistence type="predicted"/>
<sequence>MIVLPKHAHGAFQKSKKKRKRSGRPPNGRPREKGCWPESARGCVDKKKRTQAGTGTHQRRASKGGTPTFKRPSPFGKRTTTMRQEPVAQGEAEEMDRGADNARADPAQPTAEGVRTDHDATKDWHFVAHMQWAETPEGRRTLAAYPKIKPRTPQEEAAHAAFARRIMARYAPART</sequence>
<gene>
    <name evidence="2" type="ORF">pneo_cds_385</name>
</gene>
<dbReference type="EMBL" id="MG011690">
    <property type="protein sequence ID" value="AVK75992.1"/>
    <property type="molecule type" value="Genomic_DNA"/>
</dbReference>
<organism evidence="2">
    <name type="scientific">Pandoravirus neocaledonia</name>
    <dbReference type="NCBI Taxonomy" id="2107708"/>
    <lineage>
        <taxon>Viruses</taxon>
        <taxon>Pandoravirus</taxon>
    </lineage>
</organism>
<evidence type="ECO:0000313" key="2">
    <source>
        <dbReference type="EMBL" id="AVK75992.1"/>
    </source>
</evidence>
<feature type="compositionally biased region" description="Basic residues" evidence="1">
    <location>
        <begin position="1"/>
        <end position="23"/>
    </location>
</feature>
<dbReference type="Proteomes" id="UP000249287">
    <property type="component" value="Segment"/>
</dbReference>
<protein>
    <submittedName>
        <fullName evidence="2">Uncharacterized protein</fullName>
    </submittedName>
</protein>
<evidence type="ECO:0000256" key="1">
    <source>
        <dbReference type="SAM" id="MobiDB-lite"/>
    </source>
</evidence>
<dbReference type="GeneID" id="36842705"/>